<proteinExistence type="predicted"/>
<dbReference type="Proteomes" id="UP001357485">
    <property type="component" value="Unassembled WGS sequence"/>
</dbReference>
<reference evidence="4 5" key="1">
    <citation type="submission" date="2023-08" db="EMBL/GenBank/DDBJ databases">
        <title>Black Yeasts Isolated from many extreme environments.</title>
        <authorList>
            <person name="Coleine C."/>
            <person name="Stajich J.E."/>
            <person name="Selbmann L."/>
        </authorList>
    </citation>
    <scope>NUCLEOTIDE SEQUENCE [LARGE SCALE GENOMIC DNA]</scope>
    <source>
        <strain evidence="4 5">CCFEE 536</strain>
    </source>
</reference>
<evidence type="ECO:0000256" key="2">
    <source>
        <dbReference type="ARBA" id="ARBA00023242"/>
    </source>
</evidence>
<feature type="compositionally biased region" description="Polar residues" evidence="3">
    <location>
        <begin position="147"/>
        <end position="161"/>
    </location>
</feature>
<keyword evidence="2" id="KW-0539">Nucleus</keyword>
<accession>A0ABR0M8G1</accession>
<keyword evidence="5" id="KW-1185">Reference proteome</keyword>
<dbReference type="Pfam" id="PF11951">
    <property type="entry name" value="Fungal_trans_2"/>
    <property type="match status" value="1"/>
</dbReference>
<feature type="compositionally biased region" description="Polar residues" evidence="3">
    <location>
        <begin position="72"/>
        <end position="100"/>
    </location>
</feature>
<gene>
    <name evidence="4" type="ORF">LTR16_000957</name>
</gene>
<dbReference type="InterPro" id="IPR021858">
    <property type="entry name" value="Fun_TF"/>
</dbReference>
<dbReference type="PANTHER" id="PTHR37534">
    <property type="entry name" value="TRANSCRIPTIONAL ACTIVATOR PROTEIN UGA3"/>
    <property type="match status" value="1"/>
</dbReference>
<organism evidence="4 5">
    <name type="scientific">Cryomyces antarcticus</name>
    <dbReference type="NCBI Taxonomy" id="329879"/>
    <lineage>
        <taxon>Eukaryota</taxon>
        <taxon>Fungi</taxon>
        <taxon>Dikarya</taxon>
        <taxon>Ascomycota</taxon>
        <taxon>Pezizomycotina</taxon>
        <taxon>Dothideomycetes</taxon>
        <taxon>Dothideomycetes incertae sedis</taxon>
        <taxon>Cryomyces</taxon>
    </lineage>
</organism>
<dbReference type="EMBL" id="JAVRRA010000039">
    <property type="protein sequence ID" value="KAK5295667.1"/>
    <property type="molecule type" value="Genomic_DNA"/>
</dbReference>
<dbReference type="PANTHER" id="PTHR37534:SF43">
    <property type="entry name" value="FINGER DOMAIN PROTEIN, PUTATIVE (AFU_ORTHOLOGUE AFUA_1G01850)-RELATED"/>
    <property type="match status" value="1"/>
</dbReference>
<evidence type="ECO:0000256" key="3">
    <source>
        <dbReference type="SAM" id="MobiDB-lite"/>
    </source>
</evidence>
<feature type="region of interest" description="Disordered" evidence="3">
    <location>
        <begin position="506"/>
        <end position="527"/>
    </location>
</feature>
<evidence type="ECO:0000313" key="4">
    <source>
        <dbReference type="EMBL" id="KAK5295667.1"/>
    </source>
</evidence>
<feature type="compositionally biased region" description="Basic and acidic residues" evidence="3">
    <location>
        <begin position="166"/>
        <end position="177"/>
    </location>
</feature>
<comment type="caution">
    <text evidence="4">The sequence shown here is derived from an EMBL/GenBank/DDBJ whole genome shotgun (WGS) entry which is preliminary data.</text>
</comment>
<sequence length="654" mass="71697">MLPPPRETAITTGPPYQMLETDTDTTWSSEHQANRMRLSPRSGPSTLALKVDDGRRSVSGSLYGPSPPAESGTPSQGLSNSYSPYVSGSPLTPASSNASEESGIRRGPRSSSFPNHPPTDLRRLSVNSLLSPSIGDNVPGVAKDNTRQYPRTDSSDGTTTYGFDHGQPDLDTPKNNDADAISIRSPSLSRRSTYLSGQQAFEGGSGVAEFGFGLQAKDIAFERGGYYARPVPINIPVSLEPLPKQLVDKPMNLLYFHHFLNHTARILVPHDCPENPFRNILPQMAVRNENLLNLLLAFSASHRARLLNHPEPANRIALWVQDVFPTLRRALDDSTEQISNANLATAIMLASMEIISPNTFEVPISWQNHLNIARQIVVARGGPQSAHRKDKVSYFLSRWFAYLDVLGSLSGSKNGQPLSAVYWSNNDLGGEDDFQIDCLLGFTSHCIGVLARIAELARQCDIERIDSAGTIRANWRPSPATIAAAEKLEADLRQGREHVYKGCMHHRPSFSSPSSTTATTSSTPLLPPESEVGWDSLEVYATNAAFHWAGLIHLNRRVLGRPSTDPEVQNAVREIVGALYKVRPGSTAEACLLFPMFTAGCDAQDAGQREKIMTRLKSVEGCGMTQVRKARRLMQRVWDSGRAWETLVTGEFFG</sequence>
<evidence type="ECO:0000256" key="1">
    <source>
        <dbReference type="ARBA" id="ARBA00004123"/>
    </source>
</evidence>
<comment type="subcellular location">
    <subcellularLocation>
        <location evidence="1">Nucleus</location>
    </subcellularLocation>
</comment>
<protein>
    <submittedName>
        <fullName evidence="4">Uncharacterized protein</fullName>
    </submittedName>
</protein>
<feature type="compositionally biased region" description="Low complexity" evidence="3">
    <location>
        <begin position="509"/>
        <end position="527"/>
    </location>
</feature>
<feature type="region of interest" description="Disordered" evidence="3">
    <location>
        <begin position="1"/>
        <end position="178"/>
    </location>
</feature>
<evidence type="ECO:0000313" key="5">
    <source>
        <dbReference type="Proteomes" id="UP001357485"/>
    </source>
</evidence>
<name>A0ABR0M8G1_9PEZI</name>